<dbReference type="PROSITE" id="PS00697">
    <property type="entry name" value="DNA_LIGASE_A1"/>
    <property type="match status" value="1"/>
</dbReference>
<reference evidence="5" key="1">
    <citation type="journal article" date="2020" name="Mol. Plant Microbe">
        <title>Rhizobial microsymbionts of the narrowly endemic Oxytropis species growing in Kamchatka are characterized by significant genetic diversity and possess a set of genes that are associated with T3SS and T6SS secretion systems and can affect the development of symbiosis.</title>
        <authorList>
            <person name="Safronova V."/>
            <person name="Guro P."/>
            <person name="Sazanova A."/>
            <person name="Kuznetsova I."/>
            <person name="Belimov A."/>
            <person name="Yakubov V."/>
            <person name="Chirak E."/>
            <person name="Afonin A."/>
            <person name="Gogolev Y."/>
            <person name="Andronov E."/>
            <person name="Tikhonovich I."/>
        </authorList>
    </citation>
    <scope>NUCLEOTIDE SEQUENCE [LARGE SCALE GENOMIC DNA]</scope>
    <source>
        <strain evidence="5">583</strain>
    </source>
</reference>
<dbReference type="AlphaFoldDB" id="A0A7G6T0X2"/>
<accession>A0A7G6T0X2</accession>
<dbReference type="Gene3D" id="3.30.470.30">
    <property type="entry name" value="DNA ligase/mRNA capping enzyme"/>
    <property type="match status" value="1"/>
</dbReference>
<evidence type="ECO:0000313" key="5">
    <source>
        <dbReference type="Proteomes" id="UP000515465"/>
    </source>
</evidence>
<dbReference type="SUPFAM" id="SSF56091">
    <property type="entry name" value="DNA ligase/mRNA capping enzyme, catalytic domain"/>
    <property type="match status" value="1"/>
</dbReference>
<evidence type="ECO:0000256" key="1">
    <source>
        <dbReference type="ARBA" id="ARBA00007572"/>
    </source>
</evidence>
<dbReference type="InterPro" id="IPR016059">
    <property type="entry name" value="DNA_ligase_ATP-dep_CS"/>
</dbReference>
<dbReference type="InterPro" id="IPR012310">
    <property type="entry name" value="DNA_ligase_ATP-dep_cent"/>
</dbReference>
<proteinExistence type="inferred from homology"/>
<gene>
    <name evidence="4" type="ORF">HB778_30545</name>
</gene>
<dbReference type="GO" id="GO:0006281">
    <property type="term" value="P:DNA repair"/>
    <property type="evidence" value="ECO:0007669"/>
    <property type="project" value="InterPro"/>
</dbReference>
<name>A0A7G6T0X2_9HYPH</name>
<evidence type="ECO:0000256" key="2">
    <source>
        <dbReference type="ARBA" id="ARBA00022598"/>
    </source>
</evidence>
<dbReference type="CDD" id="cd07906">
    <property type="entry name" value="Adenylation_DNA_ligase_LigD_LigC"/>
    <property type="match status" value="1"/>
</dbReference>
<evidence type="ECO:0000259" key="3">
    <source>
        <dbReference type="PROSITE" id="PS50160"/>
    </source>
</evidence>
<feature type="domain" description="ATP-dependent DNA ligase family profile" evidence="3">
    <location>
        <begin position="110"/>
        <end position="192"/>
    </location>
</feature>
<dbReference type="Gene3D" id="3.30.1490.70">
    <property type="match status" value="1"/>
</dbReference>
<keyword evidence="2 4" id="KW-0436">Ligase</keyword>
<organism evidence="4 5">
    <name type="scientific">Mesorhizobium huakuii</name>
    <dbReference type="NCBI Taxonomy" id="28104"/>
    <lineage>
        <taxon>Bacteria</taxon>
        <taxon>Pseudomonadati</taxon>
        <taxon>Pseudomonadota</taxon>
        <taxon>Alphaproteobacteria</taxon>
        <taxon>Hyphomicrobiales</taxon>
        <taxon>Phyllobacteriaceae</taxon>
        <taxon>Mesorhizobium</taxon>
    </lineage>
</organism>
<dbReference type="PANTHER" id="PTHR45674">
    <property type="entry name" value="DNA LIGASE 1/3 FAMILY MEMBER"/>
    <property type="match status" value="1"/>
</dbReference>
<dbReference type="PANTHER" id="PTHR45674:SF4">
    <property type="entry name" value="DNA LIGASE 1"/>
    <property type="match status" value="1"/>
</dbReference>
<dbReference type="GO" id="GO:0006310">
    <property type="term" value="P:DNA recombination"/>
    <property type="evidence" value="ECO:0007669"/>
    <property type="project" value="InterPro"/>
</dbReference>
<dbReference type="EMBL" id="CP050296">
    <property type="protein sequence ID" value="QND60404.1"/>
    <property type="molecule type" value="Genomic_DNA"/>
</dbReference>
<dbReference type="PROSITE" id="PS50160">
    <property type="entry name" value="DNA_LIGASE_A3"/>
    <property type="match status" value="1"/>
</dbReference>
<evidence type="ECO:0000313" key="4">
    <source>
        <dbReference type="EMBL" id="QND60404.1"/>
    </source>
</evidence>
<dbReference type="GO" id="GO:0005524">
    <property type="term" value="F:ATP binding"/>
    <property type="evidence" value="ECO:0007669"/>
    <property type="project" value="InterPro"/>
</dbReference>
<dbReference type="Pfam" id="PF01068">
    <property type="entry name" value="DNA_ligase_A_M"/>
    <property type="match status" value="1"/>
</dbReference>
<sequence>MSNEPARLKFIKPQEPRLVLEPPISDDWLHEIKYDGFRVQLILDWAGARAFTKNGHDWSKRFWPIVDAAEKLPAKSFIIDGEMIAPEADGRPNFHQMHSRMAWNAELLAFVAFDILHKDDKDLRPLPAIERKAMLWELVQPATGIIQYSQHVEGGGADFFAAVDKLNLEGMVSKRRNSPYRSGESDAWLKTKCWDIDDLDLIGVKRQTGKQTEGLFAKDGKYVGKAVIATSRAIKERLWQRIERDRAEQPAGVPTAVADPSVEWVGPGMTARVRYLRGESKLRHASVQDLHEEDADGRG</sequence>
<dbReference type="InterPro" id="IPR050191">
    <property type="entry name" value="ATP-dep_DNA_ligase"/>
</dbReference>
<dbReference type="Proteomes" id="UP000515465">
    <property type="component" value="Chromosome"/>
</dbReference>
<protein>
    <submittedName>
        <fullName evidence="4">DNA ligase</fullName>
    </submittedName>
</protein>
<dbReference type="GO" id="GO:0003910">
    <property type="term" value="F:DNA ligase (ATP) activity"/>
    <property type="evidence" value="ECO:0007669"/>
    <property type="project" value="InterPro"/>
</dbReference>
<comment type="similarity">
    <text evidence="1">Belongs to the ATP-dependent DNA ligase family.</text>
</comment>